<sequence>MSLLEFLWNSLLFWWFHHRSSAPNVSSRPCRECTLLSNFRRRIRGRTRQASKAILLDNSSGSGVNHLCLLMIMQRWKMVSLRTRVFWHS</sequence>
<dbReference type="GeneID" id="30150428"/>
<dbReference type="Proteomes" id="UP000094336">
    <property type="component" value="Unassembled WGS sequence"/>
</dbReference>
<protein>
    <recommendedName>
        <fullName evidence="4">Secreted protein</fullName>
    </recommendedName>
</protein>
<evidence type="ECO:0000256" key="1">
    <source>
        <dbReference type="SAM" id="SignalP"/>
    </source>
</evidence>
<gene>
    <name evidence="2" type="ORF">BABINDRAFT_71597</name>
</gene>
<organism evidence="2 3">
    <name type="scientific">Babjeviella inositovora NRRL Y-12698</name>
    <dbReference type="NCBI Taxonomy" id="984486"/>
    <lineage>
        <taxon>Eukaryota</taxon>
        <taxon>Fungi</taxon>
        <taxon>Dikarya</taxon>
        <taxon>Ascomycota</taxon>
        <taxon>Saccharomycotina</taxon>
        <taxon>Pichiomycetes</taxon>
        <taxon>Serinales incertae sedis</taxon>
        <taxon>Babjeviella</taxon>
    </lineage>
</organism>
<dbReference type="AlphaFoldDB" id="A0A1E3QXM7"/>
<evidence type="ECO:0000313" key="3">
    <source>
        <dbReference type="Proteomes" id="UP000094336"/>
    </source>
</evidence>
<reference evidence="3" key="1">
    <citation type="submission" date="2016-05" db="EMBL/GenBank/DDBJ databases">
        <title>Comparative genomics of biotechnologically important yeasts.</title>
        <authorList>
            <consortium name="DOE Joint Genome Institute"/>
            <person name="Riley R."/>
            <person name="Haridas S."/>
            <person name="Wolfe K.H."/>
            <person name="Lopes M.R."/>
            <person name="Hittinger C.T."/>
            <person name="Goker M."/>
            <person name="Salamov A."/>
            <person name="Wisecaver J."/>
            <person name="Long T.M."/>
            <person name="Aerts A.L."/>
            <person name="Barry K."/>
            <person name="Choi C."/>
            <person name="Clum A."/>
            <person name="Coughlan A.Y."/>
            <person name="Deshpande S."/>
            <person name="Douglass A.P."/>
            <person name="Hanson S.J."/>
            <person name="Klenk H.-P."/>
            <person name="Labutti K."/>
            <person name="Lapidus A."/>
            <person name="Lindquist E."/>
            <person name="Lipzen A."/>
            <person name="Meier-Kolthoff J.P."/>
            <person name="Ohm R.A."/>
            <person name="Otillar R.P."/>
            <person name="Pangilinan J."/>
            <person name="Peng Y."/>
            <person name="Rokas A."/>
            <person name="Rosa C.A."/>
            <person name="Scheuner C."/>
            <person name="Sibirny A.A."/>
            <person name="Slot J.C."/>
            <person name="Stielow J.B."/>
            <person name="Sun H."/>
            <person name="Kurtzman C.P."/>
            <person name="Blackwell M."/>
            <person name="Grigoriev I.V."/>
            <person name="Jeffries T.W."/>
        </authorList>
    </citation>
    <scope>NUCLEOTIDE SEQUENCE [LARGE SCALE GENOMIC DNA]</scope>
    <source>
        <strain evidence="3">NRRL Y-12698</strain>
    </source>
</reference>
<accession>A0A1E3QXM7</accession>
<feature type="chain" id="PRO_5009134437" description="Secreted protein" evidence="1">
    <location>
        <begin position="28"/>
        <end position="89"/>
    </location>
</feature>
<keyword evidence="1" id="KW-0732">Signal</keyword>
<evidence type="ECO:0008006" key="4">
    <source>
        <dbReference type="Google" id="ProtNLM"/>
    </source>
</evidence>
<keyword evidence="3" id="KW-1185">Reference proteome</keyword>
<dbReference type="EMBL" id="KV454426">
    <property type="protein sequence ID" value="ODQ82406.1"/>
    <property type="molecule type" value="Genomic_DNA"/>
</dbReference>
<name>A0A1E3QXM7_9ASCO</name>
<dbReference type="RefSeq" id="XP_018987734.1">
    <property type="nucleotide sequence ID" value="XM_019132575.1"/>
</dbReference>
<proteinExistence type="predicted"/>
<evidence type="ECO:0000313" key="2">
    <source>
        <dbReference type="EMBL" id="ODQ82406.1"/>
    </source>
</evidence>
<feature type="signal peptide" evidence="1">
    <location>
        <begin position="1"/>
        <end position="27"/>
    </location>
</feature>